<dbReference type="SUPFAM" id="SSF51120">
    <property type="entry name" value="beta-Roll"/>
    <property type="match status" value="2"/>
</dbReference>
<dbReference type="AlphaFoldDB" id="A0A1Y5TQG2"/>
<dbReference type="Proteomes" id="UP000193409">
    <property type="component" value="Unassembled WGS sequence"/>
</dbReference>
<dbReference type="InterPro" id="IPR034033">
    <property type="entry name" value="Serralysin-like"/>
</dbReference>
<evidence type="ECO:0000256" key="3">
    <source>
        <dbReference type="ARBA" id="ARBA00022525"/>
    </source>
</evidence>
<keyword evidence="4" id="KW-0677">Repeat</keyword>
<gene>
    <name evidence="6" type="primary">prtC</name>
    <name evidence="6" type="ORF">PSA7680_03576</name>
</gene>
<dbReference type="Pfam" id="PF08548">
    <property type="entry name" value="Peptidase_M10_C"/>
    <property type="match status" value="1"/>
</dbReference>
<dbReference type="GO" id="GO:0005509">
    <property type="term" value="F:calcium ion binding"/>
    <property type="evidence" value="ECO:0007669"/>
    <property type="project" value="InterPro"/>
</dbReference>
<name>A0A1Y5TQG2_9RHOB</name>
<evidence type="ECO:0000259" key="5">
    <source>
        <dbReference type="Pfam" id="PF08548"/>
    </source>
</evidence>
<dbReference type="InterPro" id="IPR018511">
    <property type="entry name" value="Hemolysin-typ_Ca-bd_CS"/>
</dbReference>
<dbReference type="Gene3D" id="2.150.10.10">
    <property type="entry name" value="Serralysin-like metalloprotease, C-terminal"/>
    <property type="match status" value="5"/>
</dbReference>
<dbReference type="InterPro" id="IPR050557">
    <property type="entry name" value="RTX_toxin/Mannuronan_C5-epim"/>
</dbReference>
<comment type="cofactor">
    <cofactor evidence="1">
        <name>Ca(2+)</name>
        <dbReference type="ChEBI" id="CHEBI:29108"/>
    </cofactor>
</comment>
<dbReference type="SUPFAM" id="SSF55486">
    <property type="entry name" value="Metalloproteases ('zincins'), catalytic domain"/>
    <property type="match status" value="1"/>
</dbReference>
<keyword evidence="6" id="KW-0378">Hydrolase</keyword>
<dbReference type="CDD" id="cd04277">
    <property type="entry name" value="ZnMc_serralysin_like"/>
    <property type="match status" value="1"/>
</dbReference>
<dbReference type="PANTHER" id="PTHR38340">
    <property type="entry name" value="S-LAYER PROTEIN"/>
    <property type="match status" value="1"/>
</dbReference>
<protein>
    <submittedName>
        <fullName evidence="6">Serralysin C</fullName>
        <ecNumber evidence="6">3.4.24.40</ecNumber>
    </submittedName>
</protein>
<feature type="domain" description="Peptidase M10 serralysin C-terminal" evidence="5">
    <location>
        <begin position="219"/>
        <end position="509"/>
    </location>
</feature>
<evidence type="ECO:0000256" key="2">
    <source>
        <dbReference type="ARBA" id="ARBA00004613"/>
    </source>
</evidence>
<dbReference type="Pfam" id="PF00353">
    <property type="entry name" value="HemolysinCabind"/>
    <property type="match status" value="5"/>
</dbReference>
<evidence type="ECO:0000313" key="6">
    <source>
        <dbReference type="EMBL" id="SLN67689.1"/>
    </source>
</evidence>
<dbReference type="OrthoDB" id="733404at2"/>
<proteinExistence type="predicted"/>
<accession>A0A1Y5TQG2</accession>
<dbReference type="InterPro" id="IPR001343">
    <property type="entry name" value="Hemolysn_Ca-bd"/>
</dbReference>
<dbReference type="PRINTS" id="PR00313">
    <property type="entry name" value="CABNDNGRPT"/>
</dbReference>
<dbReference type="InterPro" id="IPR024079">
    <property type="entry name" value="MetalloPept_cat_dom_sf"/>
</dbReference>
<evidence type="ECO:0000313" key="7">
    <source>
        <dbReference type="Proteomes" id="UP000193409"/>
    </source>
</evidence>
<keyword evidence="3" id="KW-0964">Secreted</keyword>
<sequence length="557" mass="57484">MPSQQEILDAMQFDLSGLNGPINTTGAARYTITYQFAGNSQPGDLWNAYSGWTAFSAAEKAAVRAMMAHVETFLNVDFVEVTGQADPDMNLGKVSIPGNTVGYGGYRYSYFGNGTLADYDNFAVYDNSLDLSQAQWQGLILHEIGHALALKHPFEGGTTLPAAFDTNKYTVMSYDENPDINADADAMMLFDILALQDRWGAVAYNAGNSVYTGPRTNTVDPIWDTGGTDVLDASARSGAVTLDLREGMFSRFGSHDDVVIAYGVQIENAIGGSGADTITGNGLANDLRGRGGADTIAGNNGNDTLLGEGGNDLLRGGNGADLLKGNRGADRLEGGGGNDRLEGLEDNDVLLGGQGADRLFGGGGADTLSGNRGADRLFGGDGNDRLYGQEDNDIAYGGRGADRLYGAGGNDTLTGGDGADTLEGGDGADVLFGLDGNDRMLGQNGNDRLEAHAGADVLFGGSGNDTLKGGLGDDSLYGGNGADLIAGGAGDDWQTGGAGADIFVFTGSFGSDTVSGFVTAAQSAVHDVLRLKAGAEVSNLAQFKAAAQQVPASAWVR</sequence>
<keyword evidence="7" id="KW-1185">Reference proteome</keyword>
<dbReference type="EMBL" id="FWFQ01000045">
    <property type="protein sequence ID" value="SLN67689.1"/>
    <property type="molecule type" value="Genomic_DNA"/>
</dbReference>
<dbReference type="InterPro" id="IPR013858">
    <property type="entry name" value="Peptidase_M10B_C"/>
</dbReference>
<reference evidence="6 7" key="1">
    <citation type="submission" date="2017-03" db="EMBL/GenBank/DDBJ databases">
        <authorList>
            <person name="Afonso C.L."/>
            <person name="Miller P.J."/>
            <person name="Scott M.A."/>
            <person name="Spackman E."/>
            <person name="Goraichik I."/>
            <person name="Dimitrov K.M."/>
            <person name="Suarez D.L."/>
            <person name="Swayne D.E."/>
        </authorList>
    </citation>
    <scope>NUCLEOTIDE SEQUENCE [LARGE SCALE GENOMIC DNA]</scope>
    <source>
        <strain evidence="6 7">CECT 7680</strain>
    </source>
</reference>
<dbReference type="GO" id="GO:0008237">
    <property type="term" value="F:metallopeptidase activity"/>
    <property type="evidence" value="ECO:0007669"/>
    <property type="project" value="InterPro"/>
</dbReference>
<dbReference type="GO" id="GO:0005615">
    <property type="term" value="C:extracellular space"/>
    <property type="evidence" value="ECO:0007669"/>
    <property type="project" value="InterPro"/>
</dbReference>
<comment type="subcellular location">
    <subcellularLocation>
        <location evidence="2">Secreted</location>
    </subcellularLocation>
</comment>
<dbReference type="InterPro" id="IPR011049">
    <property type="entry name" value="Serralysin-like_metalloprot_C"/>
</dbReference>
<evidence type="ECO:0000256" key="1">
    <source>
        <dbReference type="ARBA" id="ARBA00001913"/>
    </source>
</evidence>
<organism evidence="6 7">
    <name type="scientific">Pseudoruegeria aquimaris</name>
    <dbReference type="NCBI Taxonomy" id="393663"/>
    <lineage>
        <taxon>Bacteria</taxon>
        <taxon>Pseudomonadati</taxon>
        <taxon>Pseudomonadota</taxon>
        <taxon>Alphaproteobacteria</taxon>
        <taxon>Rhodobacterales</taxon>
        <taxon>Roseobacteraceae</taxon>
        <taxon>Pseudoruegeria</taxon>
    </lineage>
</organism>
<dbReference type="PROSITE" id="PS00330">
    <property type="entry name" value="HEMOLYSIN_CALCIUM"/>
    <property type="match status" value="5"/>
</dbReference>
<dbReference type="EC" id="3.4.24.40" evidence="6"/>
<dbReference type="Gene3D" id="3.40.390.10">
    <property type="entry name" value="Collagenase (Catalytic Domain)"/>
    <property type="match status" value="1"/>
</dbReference>
<dbReference type="PANTHER" id="PTHR38340:SF1">
    <property type="entry name" value="S-LAYER PROTEIN"/>
    <property type="match status" value="1"/>
</dbReference>
<evidence type="ECO:0000256" key="4">
    <source>
        <dbReference type="ARBA" id="ARBA00022737"/>
    </source>
</evidence>